<accession>A0A369B9T9</accession>
<protein>
    <submittedName>
        <fullName evidence="1">Tetraprenyl-beta-curcumene synthase</fullName>
    </submittedName>
</protein>
<dbReference type="Pfam" id="PF10776">
    <property type="entry name" value="DUF2600"/>
    <property type="match status" value="1"/>
</dbReference>
<dbReference type="AlphaFoldDB" id="A0A369B9T9"/>
<comment type="caution">
    <text evidence="1">The sequence shown here is derived from an EMBL/GenBank/DDBJ whole genome shotgun (WGS) entry which is preliminary data.</text>
</comment>
<dbReference type="EMBL" id="QPJT01000005">
    <property type="protein sequence ID" value="RCX18290.1"/>
    <property type="molecule type" value="Genomic_DNA"/>
</dbReference>
<organism evidence="1 2">
    <name type="scientific">Anaerobacterium chartisolvens</name>
    <dbReference type="NCBI Taxonomy" id="1297424"/>
    <lineage>
        <taxon>Bacteria</taxon>
        <taxon>Bacillati</taxon>
        <taxon>Bacillota</taxon>
        <taxon>Clostridia</taxon>
        <taxon>Eubacteriales</taxon>
        <taxon>Oscillospiraceae</taxon>
        <taxon>Anaerobacterium</taxon>
    </lineage>
</organism>
<reference evidence="1 2" key="1">
    <citation type="submission" date="2018-07" db="EMBL/GenBank/DDBJ databases">
        <title>Genomic Encyclopedia of Type Strains, Phase IV (KMG-IV): sequencing the most valuable type-strain genomes for metagenomic binning, comparative biology and taxonomic classification.</title>
        <authorList>
            <person name="Goeker M."/>
        </authorList>
    </citation>
    <scope>NUCLEOTIDE SEQUENCE [LARGE SCALE GENOMIC DNA]</scope>
    <source>
        <strain evidence="1 2">DSM 27016</strain>
    </source>
</reference>
<proteinExistence type="predicted"/>
<name>A0A369B9T9_9FIRM</name>
<dbReference type="RefSeq" id="WP_114296842.1">
    <property type="nucleotide sequence ID" value="NZ_QPJT01000005.1"/>
</dbReference>
<dbReference type="InterPro" id="IPR019712">
    <property type="entry name" value="YtpB-like"/>
</dbReference>
<evidence type="ECO:0000313" key="2">
    <source>
        <dbReference type="Proteomes" id="UP000253034"/>
    </source>
</evidence>
<gene>
    <name evidence="1" type="ORF">DFR58_10549</name>
</gene>
<evidence type="ECO:0000313" key="1">
    <source>
        <dbReference type="EMBL" id="RCX18290.1"/>
    </source>
</evidence>
<sequence>MKLISKYVRDIFPQVDEELCRWKKACADAGDQMLLNQAAASIRDKKFHCQGGSIYALYPGIDTKKAIKFIVSIQTISDYLDNLCDRAGVYDEEAFLTLHLSLSDAVTPDSPACDYYKHYPYKNDGGYLTKLVMQAKSQLSGLPSYHLVKDKIRDYARRYSEMQSFKHLSSSVREKRLREWAEANLSEYRGISYWEYSAAAGSTLGIFILYALAFDPSLSPLEVSSVDSAYFPWVSGLHILLDYYIDLKEDIQEGELNFTSYYRDLTHCRDRMQYFIRKSTEHCSRLCYSEFHMTVIKGLLSMYLSDPKASEKMQRRPARGLITQSGVKAGFYYNICRLLRAASIL</sequence>
<dbReference type="Proteomes" id="UP000253034">
    <property type="component" value="Unassembled WGS sequence"/>
</dbReference>
<dbReference type="OrthoDB" id="2371262at2"/>
<keyword evidence="2" id="KW-1185">Reference proteome</keyword>